<evidence type="ECO:0000256" key="7">
    <source>
        <dbReference type="ARBA" id="ARBA00023235"/>
    </source>
</evidence>
<dbReference type="STRING" id="170623.SAMN04244579_01684"/>
<evidence type="ECO:0000313" key="13">
    <source>
        <dbReference type="EMBL" id="SEJ35725.1"/>
    </source>
</evidence>
<dbReference type="EC" id="5.3.2.6" evidence="5 10"/>
<dbReference type="Proteomes" id="UP000198861">
    <property type="component" value="Unassembled WGS sequence"/>
</dbReference>
<dbReference type="AlphaFoldDB" id="A0A1H6YG57"/>
<evidence type="ECO:0000256" key="10">
    <source>
        <dbReference type="RuleBase" id="RU362032"/>
    </source>
</evidence>
<evidence type="ECO:0000313" key="17">
    <source>
        <dbReference type="Proteomes" id="UP000198861"/>
    </source>
</evidence>
<dbReference type="Gene3D" id="3.30.429.10">
    <property type="entry name" value="Macrophage Migration Inhibitory Factor"/>
    <property type="match status" value="1"/>
</dbReference>
<evidence type="ECO:0000256" key="6">
    <source>
        <dbReference type="ARBA" id="ARBA00015750"/>
    </source>
</evidence>
<dbReference type="Proteomes" id="UP000199005">
    <property type="component" value="Unassembled WGS sequence"/>
</dbReference>
<comment type="similarity">
    <text evidence="3 10">Belongs to the 4-oxalocrotonate tautomerase family.</text>
</comment>
<comment type="function">
    <text evidence="2">Catalyzes the ketonization of 2-hydroxymuconate stereoselectively to yield 2-oxo-3-hexenedioate.</text>
</comment>
<dbReference type="RefSeq" id="WP_090622058.1">
    <property type="nucleotide sequence ID" value="NZ_FNYO01000016.1"/>
</dbReference>
<evidence type="ECO:0000256" key="5">
    <source>
        <dbReference type="ARBA" id="ARBA00012667"/>
    </source>
</evidence>
<evidence type="ECO:0000313" key="19">
    <source>
        <dbReference type="Proteomes" id="UP000199250"/>
    </source>
</evidence>
<dbReference type="InterPro" id="IPR018191">
    <property type="entry name" value="4-OT"/>
</dbReference>
<dbReference type="EMBL" id="FOKJ01000060">
    <property type="protein sequence ID" value="SFB49036.1"/>
    <property type="molecule type" value="Genomic_DNA"/>
</dbReference>
<dbReference type="Proteomes" id="UP000199267">
    <property type="component" value="Unassembled WGS sequence"/>
</dbReference>
<accession>A0A1H6YG57</accession>
<evidence type="ECO:0000256" key="2">
    <source>
        <dbReference type="ARBA" id="ARBA00003024"/>
    </source>
</evidence>
<dbReference type="EMBL" id="FOSX01000078">
    <property type="protein sequence ID" value="SFL23308.1"/>
    <property type="molecule type" value="Genomic_DNA"/>
</dbReference>
<organism evidence="13 19">
    <name type="scientific">Azotobacter beijerinckii</name>
    <dbReference type="NCBI Taxonomy" id="170623"/>
    <lineage>
        <taxon>Bacteria</taxon>
        <taxon>Pseudomonadati</taxon>
        <taxon>Pseudomonadota</taxon>
        <taxon>Gammaproteobacteria</taxon>
        <taxon>Pseudomonadales</taxon>
        <taxon>Pseudomonadaceae</taxon>
        <taxon>Azotobacter</taxon>
    </lineage>
</organism>
<gene>
    <name evidence="15" type="ORF">SAMN04244571_03206</name>
    <name evidence="13" type="ORF">SAMN04244572_03661</name>
    <name evidence="14" type="ORF">SAMN04244573_02295</name>
    <name evidence="16" type="ORF">SAMN04244574_03620</name>
    <name evidence="12" type="ORF">SAMN04244579_01684</name>
</gene>
<evidence type="ECO:0000313" key="21">
    <source>
        <dbReference type="Proteomes" id="UP000199579"/>
    </source>
</evidence>
<keyword evidence="7 10" id="KW-0413">Isomerase</keyword>
<reference evidence="18 19" key="2">
    <citation type="submission" date="2016-10" db="EMBL/GenBank/DDBJ databases">
        <authorList>
            <person name="de Groot N.N."/>
        </authorList>
    </citation>
    <scope>NUCLEOTIDE SEQUENCE [LARGE SCALE GENOMIC DNA]</scope>
    <source>
        <strain evidence="12 18">DSM 1041</strain>
        <strain evidence="13 19">DSM 373</strain>
        <strain evidence="14 20">DSM 378</strain>
        <strain evidence="16 21">DSM 381</strain>
    </source>
</reference>
<evidence type="ECO:0000313" key="14">
    <source>
        <dbReference type="EMBL" id="SEQ81365.1"/>
    </source>
</evidence>
<evidence type="ECO:0000256" key="3">
    <source>
        <dbReference type="ARBA" id="ARBA00006723"/>
    </source>
</evidence>
<evidence type="ECO:0000256" key="1">
    <source>
        <dbReference type="ARBA" id="ARBA00001379"/>
    </source>
</evidence>
<dbReference type="PANTHER" id="PTHR35530:SF1">
    <property type="entry name" value="2-HYDROXYMUCONATE TAUTOMERASE"/>
    <property type="match status" value="1"/>
</dbReference>
<dbReference type="NCBIfam" id="NF002571">
    <property type="entry name" value="PRK02220.1"/>
    <property type="match status" value="1"/>
</dbReference>
<dbReference type="EMBL" id="FNYQ01000083">
    <property type="protein sequence ID" value="SEJ35725.1"/>
    <property type="molecule type" value="Genomic_DNA"/>
</dbReference>
<dbReference type="Proteomes" id="UP000199250">
    <property type="component" value="Unassembled WGS sequence"/>
</dbReference>
<feature type="domain" description="4-oxalocrotonate tautomerase-like" evidence="11">
    <location>
        <begin position="2"/>
        <end position="58"/>
    </location>
</feature>
<proteinExistence type="inferred from homology"/>
<keyword evidence="10" id="KW-0058">Aromatic hydrocarbons catabolism</keyword>
<dbReference type="EMBL" id="FNYO01000016">
    <property type="protein sequence ID" value="SEI69967.1"/>
    <property type="molecule type" value="Genomic_DNA"/>
</dbReference>
<dbReference type="SUPFAM" id="SSF55331">
    <property type="entry name" value="Tautomerase/MIF"/>
    <property type="match status" value="1"/>
</dbReference>
<evidence type="ECO:0000256" key="8">
    <source>
        <dbReference type="ARBA" id="ARBA00029674"/>
    </source>
</evidence>
<feature type="active site" description="Proton acceptor; via imino nitrogen" evidence="9">
    <location>
        <position position="2"/>
    </location>
</feature>
<evidence type="ECO:0000313" key="12">
    <source>
        <dbReference type="EMBL" id="SEI69967.1"/>
    </source>
</evidence>
<protein>
    <recommendedName>
        <fullName evidence="6 10">2-hydroxymuconate tautomerase</fullName>
        <ecNumber evidence="5 10">5.3.2.6</ecNumber>
    </recommendedName>
    <alternativeName>
        <fullName evidence="8 10">4-oxalocrotonate tautomerase</fullName>
    </alternativeName>
</protein>
<comment type="subunit">
    <text evidence="4 10">Homohexamer.</text>
</comment>
<evidence type="ECO:0000313" key="20">
    <source>
        <dbReference type="Proteomes" id="UP000199267"/>
    </source>
</evidence>
<reference evidence="15 17" key="1">
    <citation type="submission" date="2016-10" db="EMBL/GenBank/DDBJ databases">
        <authorList>
            <person name="Varghese N."/>
            <person name="Submissions S."/>
        </authorList>
    </citation>
    <scope>NUCLEOTIDE SEQUENCE [LARGE SCALE GENOMIC DNA]</scope>
    <source>
        <strain evidence="15 17">DSM 282</strain>
    </source>
</reference>
<evidence type="ECO:0000313" key="15">
    <source>
        <dbReference type="EMBL" id="SFB49036.1"/>
    </source>
</evidence>
<dbReference type="Proteomes" id="UP000199579">
    <property type="component" value="Unassembled WGS sequence"/>
</dbReference>
<dbReference type="Pfam" id="PF01361">
    <property type="entry name" value="Tautomerase"/>
    <property type="match status" value="1"/>
</dbReference>
<evidence type="ECO:0000256" key="4">
    <source>
        <dbReference type="ARBA" id="ARBA00011643"/>
    </source>
</evidence>
<dbReference type="PANTHER" id="PTHR35530">
    <property type="entry name" value="TAUTOMERASE-RELATED"/>
    <property type="match status" value="1"/>
</dbReference>
<dbReference type="InterPro" id="IPR014347">
    <property type="entry name" value="Tautomerase/MIF_sf"/>
</dbReference>
<dbReference type="GO" id="GO:0016853">
    <property type="term" value="F:isomerase activity"/>
    <property type="evidence" value="ECO:0007669"/>
    <property type="project" value="UniProtKB-UniRule"/>
</dbReference>
<dbReference type="InterPro" id="IPR004370">
    <property type="entry name" value="4-OT-like_dom"/>
</dbReference>
<name>A0A1H6YG57_9GAMM</name>
<evidence type="ECO:0000256" key="9">
    <source>
        <dbReference type="PIRSR" id="PIRSR618191-1"/>
    </source>
</evidence>
<sequence>MPIVHVHLIEGPTREQKETMIREVSQAISRSLDSPLERIRIIIHEIPKTDFGIAGEPASKLRP</sequence>
<keyword evidence="17" id="KW-1185">Reference proteome</keyword>
<dbReference type="OrthoDB" id="9799841at2"/>
<evidence type="ECO:0000313" key="16">
    <source>
        <dbReference type="EMBL" id="SFL23308.1"/>
    </source>
</evidence>
<dbReference type="NCBIfam" id="TIGR00013">
    <property type="entry name" value="taut"/>
    <property type="match status" value="1"/>
</dbReference>
<evidence type="ECO:0000313" key="18">
    <source>
        <dbReference type="Proteomes" id="UP000199005"/>
    </source>
</evidence>
<comment type="catalytic activity">
    <reaction evidence="1 10">
        <text>(2Z,4E)-2-hydroxyhexa-2,4-dienedioate = (3E)-2-oxohex-3-enedioate</text>
        <dbReference type="Rhea" id="RHEA:33431"/>
        <dbReference type="ChEBI" id="CHEBI:28080"/>
        <dbReference type="ChEBI" id="CHEBI:64908"/>
        <dbReference type="EC" id="5.3.2.6"/>
    </reaction>
</comment>
<evidence type="ECO:0000259" key="11">
    <source>
        <dbReference type="Pfam" id="PF01361"/>
    </source>
</evidence>
<dbReference type="EMBL" id="FOFJ01000019">
    <property type="protein sequence ID" value="SEQ81365.1"/>
    <property type="molecule type" value="Genomic_DNA"/>
</dbReference>